<accession>K9H5Q8</accession>
<dbReference type="eggNOG" id="COG2606">
    <property type="taxonomic scope" value="Bacteria"/>
</dbReference>
<proteinExistence type="predicted"/>
<dbReference type="GO" id="GO:0002161">
    <property type="term" value="F:aminoacyl-tRNA deacylase activity"/>
    <property type="evidence" value="ECO:0007669"/>
    <property type="project" value="InterPro"/>
</dbReference>
<gene>
    <name evidence="2" type="ORF">C882_2518</name>
</gene>
<dbReference type="PANTHER" id="PTHR30411">
    <property type="entry name" value="CYTOPLASMIC PROTEIN"/>
    <property type="match status" value="1"/>
</dbReference>
<dbReference type="GO" id="GO:0004812">
    <property type="term" value="F:aminoacyl-tRNA ligase activity"/>
    <property type="evidence" value="ECO:0007669"/>
    <property type="project" value="UniProtKB-KW"/>
</dbReference>
<dbReference type="EMBL" id="ANHY01000003">
    <property type="protein sequence ID" value="EKV32439.1"/>
    <property type="molecule type" value="Genomic_DNA"/>
</dbReference>
<dbReference type="SUPFAM" id="SSF55826">
    <property type="entry name" value="YbaK/ProRS associated domain"/>
    <property type="match status" value="1"/>
</dbReference>
<dbReference type="PANTHER" id="PTHR30411:SF9">
    <property type="entry name" value="MULTIFUNCTIONAL SER_THR-TRNA DEACYLASE PROXP-Y"/>
    <property type="match status" value="1"/>
</dbReference>
<dbReference type="STRING" id="1238182.C882_2518"/>
<comment type="caution">
    <text evidence="2">The sequence shown here is derived from an EMBL/GenBank/DDBJ whole genome shotgun (WGS) entry which is preliminary data.</text>
</comment>
<dbReference type="Pfam" id="PF04073">
    <property type="entry name" value="tRNA_edit"/>
    <property type="match status" value="1"/>
</dbReference>
<name>K9H5Q8_9PROT</name>
<feature type="domain" description="YbaK/aminoacyl-tRNA synthetase-associated" evidence="1">
    <location>
        <begin position="38"/>
        <end position="146"/>
    </location>
</feature>
<keyword evidence="3" id="KW-1185">Reference proteome</keyword>
<organism evidence="2 3">
    <name type="scientific">Caenispirillum salinarum AK4</name>
    <dbReference type="NCBI Taxonomy" id="1238182"/>
    <lineage>
        <taxon>Bacteria</taxon>
        <taxon>Pseudomonadati</taxon>
        <taxon>Pseudomonadota</taxon>
        <taxon>Alphaproteobacteria</taxon>
        <taxon>Rhodospirillales</taxon>
        <taxon>Novispirillaceae</taxon>
        <taxon>Caenispirillum</taxon>
    </lineage>
</organism>
<protein>
    <submittedName>
        <fullName evidence="2">YbaK/prolyl-tRNA synthetase-like protein</fullName>
    </submittedName>
</protein>
<evidence type="ECO:0000313" key="2">
    <source>
        <dbReference type="EMBL" id="EKV32439.1"/>
    </source>
</evidence>
<evidence type="ECO:0000313" key="3">
    <source>
        <dbReference type="Proteomes" id="UP000009881"/>
    </source>
</evidence>
<dbReference type="Proteomes" id="UP000009881">
    <property type="component" value="Unassembled WGS sequence"/>
</dbReference>
<keyword evidence="2" id="KW-0436">Ligase</keyword>
<dbReference type="InterPro" id="IPR036754">
    <property type="entry name" value="YbaK/aa-tRNA-synt-asso_dom_sf"/>
</dbReference>
<sequence>MGDVYQRIVALLSQHRLDYGVMDHAPEGRTDLASIIRGHPLKDAAKSMLVEVDGTATPEGREYVLAVVPGDRRVDFAAIKQLRGGRKARLAPAELATELTGCTMGAVPPFAFHPSVSVLACEHLKASTAIVFNAGRLDCSISLCPKAYFGLNHAQAAPISKEVSPAMPMKKTA</sequence>
<dbReference type="AlphaFoldDB" id="K9H5Q8"/>
<evidence type="ECO:0000259" key="1">
    <source>
        <dbReference type="Pfam" id="PF04073"/>
    </source>
</evidence>
<dbReference type="Gene3D" id="3.90.960.10">
    <property type="entry name" value="YbaK/aminoacyl-tRNA synthetase-associated domain"/>
    <property type="match status" value="1"/>
</dbReference>
<keyword evidence="2" id="KW-0030">Aminoacyl-tRNA synthetase</keyword>
<dbReference type="RefSeq" id="WP_009538927.1">
    <property type="nucleotide sequence ID" value="NZ_ANHY01000003.1"/>
</dbReference>
<dbReference type="InterPro" id="IPR007214">
    <property type="entry name" value="YbaK/aa-tRNA-synth-assoc-dom"/>
</dbReference>
<reference evidence="2 3" key="1">
    <citation type="journal article" date="2013" name="Genome Announc.">
        <title>Draft Genome Sequence of an Alphaproteobacterium, Caenispirillum salinarum AK4(T), Isolated from a Solar Saltern.</title>
        <authorList>
            <person name="Khatri I."/>
            <person name="Singh A."/>
            <person name="Korpole S."/>
            <person name="Pinnaka A.K."/>
            <person name="Subramanian S."/>
        </authorList>
    </citation>
    <scope>NUCLEOTIDE SEQUENCE [LARGE SCALE GENOMIC DNA]</scope>
    <source>
        <strain evidence="2 3">AK4</strain>
    </source>
</reference>
<dbReference type="PATRIC" id="fig|1238182.3.peg.478"/>
<dbReference type="OrthoDB" id="5524888at2"/>